<reference evidence="2" key="1">
    <citation type="submission" date="2017-05" db="EMBL/GenBank/DDBJ databases">
        <authorList>
            <person name="Sharma S."/>
            <person name="Sidhu C."/>
            <person name="Pinnaka A.K."/>
        </authorList>
    </citation>
    <scope>NUCLEOTIDE SEQUENCE [LARGE SCALE GENOMIC DNA]</scope>
    <source>
        <strain evidence="2">AK93</strain>
    </source>
</reference>
<proteinExistence type="predicted"/>
<gene>
    <name evidence="1" type="ORF">CAL65_20340</name>
</gene>
<keyword evidence="2" id="KW-1185">Reference proteome</keyword>
<dbReference type="Proteomes" id="UP000256763">
    <property type="component" value="Unassembled WGS sequence"/>
</dbReference>
<evidence type="ECO:0000313" key="2">
    <source>
        <dbReference type="Proteomes" id="UP000256763"/>
    </source>
</evidence>
<evidence type="ECO:0000313" key="1">
    <source>
        <dbReference type="EMBL" id="RFA32172.1"/>
    </source>
</evidence>
<protein>
    <submittedName>
        <fullName evidence="1">Uncharacterized protein</fullName>
    </submittedName>
</protein>
<dbReference type="AlphaFoldDB" id="A0A3E0WGT2"/>
<dbReference type="OrthoDB" id="5767693at2"/>
<name>A0A3E0WGT2_9GAMM</name>
<dbReference type="RefSeq" id="WP_116348494.1">
    <property type="nucleotide sequence ID" value="NZ_NFZV01000043.1"/>
</dbReference>
<dbReference type="EMBL" id="NFZW01000033">
    <property type="protein sequence ID" value="RFA32172.1"/>
    <property type="molecule type" value="Genomic_DNA"/>
</dbReference>
<accession>A0A3E0WGT2</accession>
<organism evidence="1 2">
    <name type="scientific">Alkalilimnicola ehrlichii</name>
    <dbReference type="NCBI Taxonomy" id="351052"/>
    <lineage>
        <taxon>Bacteria</taxon>
        <taxon>Pseudomonadati</taxon>
        <taxon>Pseudomonadota</taxon>
        <taxon>Gammaproteobacteria</taxon>
        <taxon>Chromatiales</taxon>
        <taxon>Ectothiorhodospiraceae</taxon>
        <taxon>Alkalilimnicola</taxon>
    </lineage>
</organism>
<comment type="caution">
    <text evidence="1">The sequence shown here is derived from an EMBL/GenBank/DDBJ whole genome shotgun (WGS) entry which is preliminary data.</text>
</comment>
<sequence length="127" mass="14350">MVVLDIGTVKLPPTGEEETVFMQLELPLKALPWVADRFTQYYSGARLGGAMLKWDEVIDGEHIYIIYSFGSTAPDKPGLTLANFSRESHLQLSTQSQELSMSDEMFLDEGMLKTWQELAERYNNGTL</sequence>